<dbReference type="PROSITE" id="PS01211">
    <property type="entry name" value="UPF0001"/>
    <property type="match status" value="1"/>
</dbReference>
<dbReference type="SUPFAM" id="SSF51419">
    <property type="entry name" value="PLP-binding barrel"/>
    <property type="match status" value="1"/>
</dbReference>
<evidence type="ECO:0000313" key="6">
    <source>
        <dbReference type="Proteomes" id="UP001501690"/>
    </source>
</evidence>
<dbReference type="InterPro" id="IPR001608">
    <property type="entry name" value="Ala_racemase_N"/>
</dbReference>
<feature type="modified residue" description="N6-(pyridoxal phosphate)lysine" evidence="2">
    <location>
        <position position="37"/>
    </location>
</feature>
<dbReference type="InterPro" id="IPR011078">
    <property type="entry name" value="PyrdxlP_homeostasis"/>
</dbReference>
<dbReference type="Pfam" id="PF01168">
    <property type="entry name" value="Ala_racemase_N"/>
    <property type="match status" value="1"/>
</dbReference>
<gene>
    <name evidence="5" type="ORF">GCM10009808_10540</name>
</gene>
<comment type="caution">
    <text evidence="5">The sequence shown here is derived from an EMBL/GenBank/DDBJ whole genome shotgun (WGS) entry which is preliminary data.</text>
</comment>
<evidence type="ECO:0000256" key="1">
    <source>
        <dbReference type="ARBA" id="ARBA00022898"/>
    </source>
</evidence>
<comment type="similarity">
    <text evidence="2 3">Belongs to the pyridoxal phosphate-binding protein YggS/PROSC family.</text>
</comment>
<dbReference type="PANTHER" id="PTHR10146">
    <property type="entry name" value="PROLINE SYNTHETASE CO-TRANSCRIBED BACTERIAL HOMOLOG PROTEIN"/>
    <property type="match status" value="1"/>
</dbReference>
<feature type="domain" description="Alanine racemase N-terminal" evidence="4">
    <location>
        <begin position="34"/>
        <end position="225"/>
    </location>
</feature>
<dbReference type="EMBL" id="BAAAPL010000001">
    <property type="protein sequence ID" value="GAA1695236.1"/>
    <property type="molecule type" value="Genomic_DNA"/>
</dbReference>
<sequence>MEATLAERLASIDARIADAARDAARDPATICRIAVTKFHPARLVDDLYSLGVRDVGESRAQEFVDKRGQVAAAPDLRWHFVGQLQTNKARVVREAASVVHSLDRVRLANALEAAGEGADPLDVFLQVNLTDDPGRGGVAPEEVTALADHVATCATLRVRGVMGVAPLGEEPARAFARLAACGADVRTVHPGATWMSAGMTGDFAEAIAAGATHLRIGTAITGPRPARG</sequence>
<keyword evidence="6" id="KW-1185">Reference proteome</keyword>
<dbReference type="HAMAP" id="MF_02087">
    <property type="entry name" value="PLP_homeostasis"/>
    <property type="match status" value="1"/>
</dbReference>
<dbReference type="NCBIfam" id="TIGR00044">
    <property type="entry name" value="YggS family pyridoxal phosphate-dependent enzyme"/>
    <property type="match status" value="1"/>
</dbReference>
<dbReference type="Gene3D" id="3.20.20.10">
    <property type="entry name" value="Alanine racemase"/>
    <property type="match status" value="1"/>
</dbReference>
<evidence type="ECO:0000256" key="3">
    <source>
        <dbReference type="RuleBase" id="RU004514"/>
    </source>
</evidence>
<dbReference type="RefSeq" id="WP_344070142.1">
    <property type="nucleotide sequence ID" value="NZ_BAAAPL010000001.1"/>
</dbReference>
<dbReference type="PIRSF" id="PIRSF004848">
    <property type="entry name" value="YBL036c_PLPDEIII"/>
    <property type="match status" value="1"/>
</dbReference>
<evidence type="ECO:0000259" key="4">
    <source>
        <dbReference type="Pfam" id="PF01168"/>
    </source>
</evidence>
<dbReference type="InterPro" id="IPR029066">
    <property type="entry name" value="PLP-binding_barrel"/>
</dbReference>
<dbReference type="CDD" id="cd00635">
    <property type="entry name" value="PLPDE_III_YBL036c_like"/>
    <property type="match status" value="1"/>
</dbReference>
<dbReference type="Proteomes" id="UP001501690">
    <property type="component" value="Unassembled WGS sequence"/>
</dbReference>
<evidence type="ECO:0000256" key="2">
    <source>
        <dbReference type="HAMAP-Rule" id="MF_02087"/>
    </source>
</evidence>
<proteinExistence type="inferred from homology"/>
<keyword evidence="1 2" id="KW-0663">Pyridoxal phosphate</keyword>
<evidence type="ECO:0000313" key="5">
    <source>
        <dbReference type="EMBL" id="GAA1695236.1"/>
    </source>
</evidence>
<dbReference type="PANTHER" id="PTHR10146:SF14">
    <property type="entry name" value="PYRIDOXAL PHOSPHATE HOMEOSTASIS PROTEIN"/>
    <property type="match status" value="1"/>
</dbReference>
<comment type="function">
    <text evidence="2">Pyridoxal 5'-phosphate (PLP)-binding protein, which is involved in PLP homeostasis.</text>
</comment>
<name>A0ABN2HXL4_9MICO</name>
<accession>A0ABN2HXL4</accession>
<reference evidence="5 6" key="1">
    <citation type="journal article" date="2019" name="Int. J. Syst. Evol. Microbiol.">
        <title>The Global Catalogue of Microorganisms (GCM) 10K type strain sequencing project: providing services to taxonomists for standard genome sequencing and annotation.</title>
        <authorList>
            <consortium name="The Broad Institute Genomics Platform"/>
            <consortium name="The Broad Institute Genome Sequencing Center for Infectious Disease"/>
            <person name="Wu L."/>
            <person name="Ma J."/>
        </authorList>
    </citation>
    <scope>NUCLEOTIDE SEQUENCE [LARGE SCALE GENOMIC DNA]</scope>
    <source>
        <strain evidence="5 6">JCM 15577</strain>
    </source>
</reference>
<protein>
    <recommendedName>
        <fullName evidence="2">Pyridoxal phosphate homeostasis protein</fullName>
        <shortName evidence="2">PLP homeostasis protein</shortName>
    </recommendedName>
</protein>
<organism evidence="5 6">
    <name type="scientific">Microbacterium sediminicola</name>
    <dbReference type="NCBI Taxonomy" id="415210"/>
    <lineage>
        <taxon>Bacteria</taxon>
        <taxon>Bacillati</taxon>
        <taxon>Actinomycetota</taxon>
        <taxon>Actinomycetes</taxon>
        <taxon>Micrococcales</taxon>
        <taxon>Microbacteriaceae</taxon>
        <taxon>Microbacterium</taxon>
    </lineage>
</organism>